<dbReference type="OrthoDB" id="328486at2"/>
<dbReference type="InterPro" id="IPR025113">
    <property type="entry name" value="TRL-like"/>
</dbReference>
<organism evidence="1 2">
    <name type="scientific">Leptospira idonii</name>
    <dbReference type="NCBI Taxonomy" id="1193500"/>
    <lineage>
        <taxon>Bacteria</taxon>
        <taxon>Pseudomonadati</taxon>
        <taxon>Spirochaetota</taxon>
        <taxon>Spirochaetia</taxon>
        <taxon>Leptospirales</taxon>
        <taxon>Leptospiraceae</taxon>
        <taxon>Leptospira</taxon>
    </lineage>
</organism>
<dbReference type="Pfam" id="PF13146">
    <property type="entry name" value="TRL"/>
    <property type="match status" value="1"/>
</dbReference>
<evidence type="ECO:0000313" key="1">
    <source>
        <dbReference type="EMBL" id="TGN19001.1"/>
    </source>
</evidence>
<dbReference type="EMBL" id="RQHW01000042">
    <property type="protein sequence ID" value="TGN19001.1"/>
    <property type="molecule type" value="Genomic_DNA"/>
</dbReference>
<gene>
    <name evidence="1" type="ORF">EHS15_11360</name>
</gene>
<comment type="caution">
    <text evidence="1">The sequence shown here is derived from an EMBL/GenBank/DDBJ whole genome shotgun (WGS) entry which is preliminary data.</text>
</comment>
<accession>A0A4R9LZE8</accession>
<protein>
    <submittedName>
        <fullName evidence="1">TRL-like family protein</fullName>
    </submittedName>
</protein>
<dbReference type="Proteomes" id="UP000298058">
    <property type="component" value="Unassembled WGS sequence"/>
</dbReference>
<proteinExistence type="predicted"/>
<evidence type="ECO:0000313" key="2">
    <source>
        <dbReference type="Proteomes" id="UP000298058"/>
    </source>
</evidence>
<name>A0A4R9LZE8_9LEPT</name>
<keyword evidence="2" id="KW-1185">Reference proteome</keyword>
<dbReference type="AlphaFoldDB" id="A0A4R9LZE8"/>
<reference evidence="1" key="1">
    <citation type="journal article" date="2019" name="PLoS Negl. Trop. Dis.">
        <title>Revisiting the worldwide diversity of Leptospira species in the environment.</title>
        <authorList>
            <person name="Vincent A.T."/>
            <person name="Schiettekatte O."/>
            <person name="Bourhy P."/>
            <person name="Veyrier F.J."/>
            <person name="Picardeau M."/>
        </authorList>
    </citation>
    <scope>NUCLEOTIDE SEQUENCE [LARGE SCALE GENOMIC DNA]</scope>
    <source>
        <strain evidence="1">201300427</strain>
    </source>
</reference>
<sequence length="150" mass="15740">MRLKMRAKILLGFIFIAVASLLPVVGCTSLSTYNTLGGTNTNPTPEYSTPLGLLTKGGLFVHNNDVPGAISSGQPVSATLSGNACQYSILALVSFGDSSLEAAKTSAKIERIAYTEYNQFSILGIVFHRFCTSVYGESATNAAVPAKGVK</sequence>